<dbReference type="EMBL" id="JBHUCX010000099">
    <property type="protein sequence ID" value="MFD1677929.1"/>
    <property type="molecule type" value="Genomic_DNA"/>
</dbReference>
<dbReference type="Pfam" id="PF24827">
    <property type="entry name" value="AstE_AspA_cat"/>
    <property type="match status" value="1"/>
</dbReference>
<evidence type="ECO:0000256" key="4">
    <source>
        <dbReference type="ARBA" id="ARBA00022833"/>
    </source>
</evidence>
<gene>
    <name evidence="6" type="ORF">ACFSB2_25005</name>
</gene>
<dbReference type="InterPro" id="IPR053138">
    <property type="entry name" value="N-alpha-Ac-DABA_deacetylase"/>
</dbReference>
<proteinExistence type="predicted"/>
<accession>A0ABW4JP90</accession>
<keyword evidence="7" id="KW-1185">Reference proteome</keyword>
<dbReference type="SUPFAM" id="SSF53187">
    <property type="entry name" value="Zn-dependent exopeptidases"/>
    <property type="match status" value="1"/>
</dbReference>
<protein>
    <submittedName>
        <fullName evidence="6">Succinylglutamate desuccinylase/aspartoacylase family protein</fullName>
    </submittedName>
</protein>
<dbReference type="RefSeq" id="WP_377945860.1">
    <property type="nucleotide sequence ID" value="NZ_JBHUCX010000099.1"/>
</dbReference>
<evidence type="ECO:0000256" key="2">
    <source>
        <dbReference type="ARBA" id="ARBA00022723"/>
    </source>
</evidence>
<comment type="cofactor">
    <cofactor evidence="1">
        <name>Zn(2+)</name>
        <dbReference type="ChEBI" id="CHEBI:29105"/>
    </cofactor>
</comment>
<name>A0ABW4JP90_9BACL</name>
<keyword evidence="2" id="KW-0479">Metal-binding</keyword>
<dbReference type="InterPro" id="IPR055438">
    <property type="entry name" value="AstE_AspA_cat"/>
</dbReference>
<evidence type="ECO:0000313" key="6">
    <source>
        <dbReference type="EMBL" id="MFD1677929.1"/>
    </source>
</evidence>
<dbReference type="PANTHER" id="PTHR37326">
    <property type="entry name" value="BLL3975 PROTEIN"/>
    <property type="match status" value="1"/>
</dbReference>
<sequence length="218" mass="24720">MQRITRHLLVDEPETSYYVIRASREGPVVLVTAGIHGTEIAGVQAAERLRNIQLNQGTLIVIPTVNIRAYRRRERGKPDLNRTFPRRSSDKAKHRISRHLFALARRYQPEWCIDLHEANGFYRLDRSKLGQTLIAYPNQATVYTAKQVVAGLNQSITKGTRKFAVKQGKLYGSFRTAAGAVLGCRAITVETSMQQPRAVRVQYQVRIVRALLREIGLI</sequence>
<keyword evidence="3" id="KW-0378">Hydrolase</keyword>
<evidence type="ECO:0000259" key="5">
    <source>
        <dbReference type="Pfam" id="PF24827"/>
    </source>
</evidence>
<comment type="caution">
    <text evidence="6">The sequence shown here is derived from an EMBL/GenBank/DDBJ whole genome shotgun (WGS) entry which is preliminary data.</text>
</comment>
<evidence type="ECO:0000256" key="1">
    <source>
        <dbReference type="ARBA" id="ARBA00001947"/>
    </source>
</evidence>
<feature type="domain" description="Succinylglutamate desuccinylase/Aspartoacylase catalytic" evidence="5">
    <location>
        <begin position="26"/>
        <end position="118"/>
    </location>
</feature>
<reference evidence="7" key="1">
    <citation type="journal article" date="2019" name="Int. J. Syst. Evol. Microbiol.">
        <title>The Global Catalogue of Microorganisms (GCM) 10K type strain sequencing project: providing services to taxonomists for standard genome sequencing and annotation.</title>
        <authorList>
            <consortium name="The Broad Institute Genomics Platform"/>
            <consortium name="The Broad Institute Genome Sequencing Center for Infectious Disease"/>
            <person name="Wu L."/>
            <person name="Ma J."/>
        </authorList>
    </citation>
    <scope>NUCLEOTIDE SEQUENCE [LARGE SCALE GENOMIC DNA]</scope>
    <source>
        <strain evidence="7">CGMCC 1.12286</strain>
    </source>
</reference>
<evidence type="ECO:0000313" key="7">
    <source>
        <dbReference type="Proteomes" id="UP001597079"/>
    </source>
</evidence>
<evidence type="ECO:0000256" key="3">
    <source>
        <dbReference type="ARBA" id="ARBA00022801"/>
    </source>
</evidence>
<dbReference type="PANTHER" id="PTHR37326:SF1">
    <property type="entry name" value="BLL3975 PROTEIN"/>
    <property type="match status" value="1"/>
</dbReference>
<organism evidence="6 7">
    <name type="scientific">Alicyclobacillus fodiniaquatilis</name>
    <dbReference type="NCBI Taxonomy" id="1661150"/>
    <lineage>
        <taxon>Bacteria</taxon>
        <taxon>Bacillati</taxon>
        <taxon>Bacillota</taxon>
        <taxon>Bacilli</taxon>
        <taxon>Bacillales</taxon>
        <taxon>Alicyclobacillaceae</taxon>
        <taxon>Alicyclobacillus</taxon>
    </lineage>
</organism>
<dbReference type="Proteomes" id="UP001597079">
    <property type="component" value="Unassembled WGS sequence"/>
</dbReference>
<keyword evidence="4" id="KW-0862">Zinc</keyword>
<dbReference type="Gene3D" id="3.40.630.10">
    <property type="entry name" value="Zn peptidases"/>
    <property type="match status" value="1"/>
</dbReference>